<protein>
    <recommendedName>
        <fullName evidence="4">DUF1795 domain-containing protein</fullName>
    </recommendedName>
</protein>
<dbReference type="AlphaFoldDB" id="A0A318S6W2"/>
<reference evidence="2 3" key="1">
    <citation type="submission" date="2018-06" db="EMBL/GenBank/DDBJ databases">
        <title>Genomic Encyclopedia of Type Strains, Phase IV (KMG-IV): sequencing the most valuable type-strain genomes for metagenomic binning, comparative biology and taxonomic classification.</title>
        <authorList>
            <person name="Goeker M."/>
        </authorList>
    </citation>
    <scope>NUCLEOTIDE SEQUENCE [LARGE SCALE GENOMIC DNA]</scope>
    <source>
        <strain evidence="2 3">DSM 18048</strain>
    </source>
</reference>
<gene>
    <name evidence="2" type="ORF">DES52_109156</name>
</gene>
<evidence type="ECO:0000313" key="3">
    <source>
        <dbReference type="Proteomes" id="UP000248326"/>
    </source>
</evidence>
<organism evidence="2 3">
    <name type="scientific">Deinococcus yavapaiensis KR-236</name>
    <dbReference type="NCBI Taxonomy" id="694435"/>
    <lineage>
        <taxon>Bacteria</taxon>
        <taxon>Thermotogati</taxon>
        <taxon>Deinococcota</taxon>
        <taxon>Deinococci</taxon>
        <taxon>Deinococcales</taxon>
        <taxon>Deinococcaceae</taxon>
        <taxon>Deinococcus</taxon>
    </lineage>
</organism>
<evidence type="ECO:0008006" key="4">
    <source>
        <dbReference type="Google" id="ProtNLM"/>
    </source>
</evidence>
<dbReference type="Proteomes" id="UP000248326">
    <property type="component" value="Unassembled WGS sequence"/>
</dbReference>
<proteinExistence type="predicted"/>
<comment type="caution">
    <text evidence="2">The sequence shown here is derived from an EMBL/GenBank/DDBJ whole genome shotgun (WGS) entry which is preliminary data.</text>
</comment>
<feature type="signal peptide" evidence="1">
    <location>
        <begin position="1"/>
        <end position="18"/>
    </location>
</feature>
<sequence>MRAFMLFLCSFGSVGAFAVPFENWDALPDGTWQGGNGACLLKEERHQQPLPTFKTGDDARTFAARLQQALFAQKLVNVVTQPVEREGSWGVLASYRFASGGAEYNVSQLYLSSNGLLRTFTGSVKVGEFNQCVTDMQTFVRTMAK</sequence>
<keyword evidence="1" id="KW-0732">Signal</keyword>
<feature type="chain" id="PRO_5016408350" description="DUF1795 domain-containing protein" evidence="1">
    <location>
        <begin position="19"/>
        <end position="145"/>
    </location>
</feature>
<name>A0A318S6W2_9DEIO</name>
<evidence type="ECO:0000256" key="1">
    <source>
        <dbReference type="SAM" id="SignalP"/>
    </source>
</evidence>
<accession>A0A318S6W2</accession>
<dbReference type="EMBL" id="QJSX01000009">
    <property type="protein sequence ID" value="PYE53379.1"/>
    <property type="molecule type" value="Genomic_DNA"/>
</dbReference>
<evidence type="ECO:0000313" key="2">
    <source>
        <dbReference type="EMBL" id="PYE53379.1"/>
    </source>
</evidence>
<keyword evidence="3" id="KW-1185">Reference proteome</keyword>